<accession>A0AAD7SYH5</accession>
<dbReference type="AlphaFoldDB" id="A0AAD7SYH5"/>
<name>A0AAD7SYH5_9TELE</name>
<evidence type="ECO:0000256" key="5">
    <source>
        <dbReference type="SAM" id="MobiDB-lite"/>
    </source>
</evidence>
<evidence type="ECO:0000313" key="8">
    <source>
        <dbReference type="Proteomes" id="UP001221898"/>
    </source>
</evidence>
<feature type="compositionally biased region" description="Polar residues" evidence="5">
    <location>
        <begin position="30"/>
        <end position="39"/>
    </location>
</feature>
<dbReference type="GO" id="GO:0016020">
    <property type="term" value="C:membrane"/>
    <property type="evidence" value="ECO:0007669"/>
    <property type="project" value="UniProtKB-SubCell"/>
</dbReference>
<dbReference type="Proteomes" id="UP001221898">
    <property type="component" value="Unassembled WGS sequence"/>
</dbReference>
<evidence type="ECO:0000256" key="1">
    <source>
        <dbReference type="ARBA" id="ARBA00004167"/>
    </source>
</evidence>
<keyword evidence="3 6" id="KW-1133">Transmembrane helix</keyword>
<evidence type="ECO:0000256" key="3">
    <source>
        <dbReference type="ARBA" id="ARBA00022989"/>
    </source>
</evidence>
<feature type="region of interest" description="Disordered" evidence="5">
    <location>
        <begin position="22"/>
        <end position="43"/>
    </location>
</feature>
<comment type="caution">
    <text evidence="7">The sequence shown here is derived from an EMBL/GenBank/DDBJ whole genome shotgun (WGS) entry which is preliminary data.</text>
</comment>
<keyword evidence="2 6" id="KW-0812">Transmembrane</keyword>
<dbReference type="EMBL" id="JAINUG010000024">
    <property type="protein sequence ID" value="KAJ8411091.1"/>
    <property type="molecule type" value="Genomic_DNA"/>
</dbReference>
<dbReference type="CDD" id="cd20255">
    <property type="entry name" value="CASIMO1_SMIM22"/>
    <property type="match status" value="1"/>
</dbReference>
<feature type="transmembrane region" description="Helical" evidence="6">
    <location>
        <begin position="133"/>
        <end position="156"/>
    </location>
</feature>
<reference evidence="7" key="1">
    <citation type="journal article" date="2023" name="Science">
        <title>Genome structures resolve the early diversification of teleost fishes.</title>
        <authorList>
            <person name="Parey E."/>
            <person name="Louis A."/>
            <person name="Montfort J."/>
            <person name="Bouchez O."/>
            <person name="Roques C."/>
            <person name="Iampietro C."/>
            <person name="Lluch J."/>
            <person name="Castinel A."/>
            <person name="Donnadieu C."/>
            <person name="Desvignes T."/>
            <person name="Floi Bucao C."/>
            <person name="Jouanno E."/>
            <person name="Wen M."/>
            <person name="Mejri S."/>
            <person name="Dirks R."/>
            <person name="Jansen H."/>
            <person name="Henkel C."/>
            <person name="Chen W.J."/>
            <person name="Zahm M."/>
            <person name="Cabau C."/>
            <person name="Klopp C."/>
            <person name="Thompson A.W."/>
            <person name="Robinson-Rechavi M."/>
            <person name="Braasch I."/>
            <person name="Lecointre G."/>
            <person name="Bobe J."/>
            <person name="Postlethwait J.H."/>
            <person name="Berthelot C."/>
            <person name="Roest Crollius H."/>
            <person name="Guiguen Y."/>
        </authorList>
    </citation>
    <scope>NUCLEOTIDE SEQUENCE</scope>
    <source>
        <strain evidence="7">NC1722</strain>
    </source>
</reference>
<evidence type="ECO:0000256" key="4">
    <source>
        <dbReference type="ARBA" id="ARBA00023136"/>
    </source>
</evidence>
<evidence type="ECO:0008006" key="9">
    <source>
        <dbReference type="Google" id="ProtNLM"/>
    </source>
</evidence>
<evidence type="ECO:0000313" key="7">
    <source>
        <dbReference type="EMBL" id="KAJ8411091.1"/>
    </source>
</evidence>
<evidence type="ECO:0000256" key="6">
    <source>
        <dbReference type="SAM" id="Phobius"/>
    </source>
</evidence>
<comment type="subcellular location">
    <subcellularLocation>
        <location evidence="1">Membrane</location>
        <topology evidence="1">Single-pass membrane protein</topology>
    </subcellularLocation>
</comment>
<dbReference type="InterPro" id="IPR053081">
    <property type="entry name" value="SIM_Modulators"/>
</dbReference>
<sequence>MRGRAFLLQPLYKPESRLHSRLSRFPPFEPNSSAYNNRRGSGRTGTLPVQITLGGVRSPVPLRLASWSPILTQPLALVQRAQVHRETTGRSRRKSDGMNGHNASQPWHHAAAPPSGVSLQVQEVYPFHDGWNVACFVILLLFVLTVVSLAALAFLYQLLDCGCCAKGKTARELREEPGPFRSVMDRMRVRHAEVV</sequence>
<dbReference type="Pfam" id="PF15831">
    <property type="entry name" value="SMIM5_18_22"/>
    <property type="match status" value="1"/>
</dbReference>
<gene>
    <name evidence="7" type="ORF">AAFF_G00181260</name>
</gene>
<dbReference type="InterPro" id="IPR031671">
    <property type="entry name" value="SMIM5/18/22"/>
</dbReference>
<organism evidence="7 8">
    <name type="scientific">Aldrovandia affinis</name>
    <dbReference type="NCBI Taxonomy" id="143900"/>
    <lineage>
        <taxon>Eukaryota</taxon>
        <taxon>Metazoa</taxon>
        <taxon>Chordata</taxon>
        <taxon>Craniata</taxon>
        <taxon>Vertebrata</taxon>
        <taxon>Euteleostomi</taxon>
        <taxon>Actinopterygii</taxon>
        <taxon>Neopterygii</taxon>
        <taxon>Teleostei</taxon>
        <taxon>Notacanthiformes</taxon>
        <taxon>Halosauridae</taxon>
        <taxon>Aldrovandia</taxon>
    </lineage>
</organism>
<keyword evidence="4 6" id="KW-0472">Membrane</keyword>
<protein>
    <recommendedName>
        <fullName evidence="9">Small integral membrane protein 18</fullName>
    </recommendedName>
</protein>
<proteinExistence type="predicted"/>
<dbReference type="PANTHER" id="PTHR36982:SF1">
    <property type="entry name" value="SMALL INTEGRAL MEMBRANE PROTEIN 18"/>
    <property type="match status" value="1"/>
</dbReference>
<evidence type="ECO:0000256" key="2">
    <source>
        <dbReference type="ARBA" id="ARBA00022692"/>
    </source>
</evidence>
<dbReference type="PANTHER" id="PTHR36982">
    <property type="entry name" value="CLCA DOMAIN-CONTAINING PROTEIN"/>
    <property type="match status" value="1"/>
</dbReference>
<feature type="region of interest" description="Disordered" evidence="5">
    <location>
        <begin position="82"/>
        <end position="112"/>
    </location>
</feature>
<keyword evidence="8" id="KW-1185">Reference proteome</keyword>